<dbReference type="EMBL" id="UGQT01000001">
    <property type="protein sequence ID" value="STZ57322.1"/>
    <property type="molecule type" value="Genomic_DNA"/>
</dbReference>
<keyword evidence="2" id="KW-0732">Signal</keyword>
<feature type="region of interest" description="Disordered" evidence="1">
    <location>
        <begin position="43"/>
        <end position="70"/>
    </location>
</feature>
<evidence type="ECO:0000313" key="5">
    <source>
        <dbReference type="Proteomes" id="UP000254978"/>
    </source>
</evidence>
<feature type="chain" id="PRO_5016879020" evidence="2">
    <location>
        <begin position="31"/>
        <end position="382"/>
    </location>
</feature>
<name>A0A378T914_9MYCO</name>
<dbReference type="Gene3D" id="2.120.10.30">
    <property type="entry name" value="TolB, C-terminal domain"/>
    <property type="match status" value="1"/>
</dbReference>
<protein>
    <submittedName>
        <fullName evidence="4">Protein LppZ</fullName>
    </submittedName>
</protein>
<dbReference type="InterPro" id="IPR012938">
    <property type="entry name" value="Glc/Sorbosone_DH"/>
</dbReference>
<evidence type="ECO:0000256" key="2">
    <source>
        <dbReference type="SAM" id="SignalP"/>
    </source>
</evidence>
<sequence length="382" mass="39394">MVNRRASTSSRKRRVLTASCVGLAATLVLATGCARFDDAQSQPFTTEPQMAPPPPTTPPPPPPLPAKPFPKECPAPGVMQGCLESTSGLIMGGDGKTALVAERTTGAVKEVSISAEPKVFLTIPVDGSGDGGLLDIVKSPTYSQDRLMYAYISTPTDNRVVRIADGDVPKDILTGIPKGATGNAGSLVFTSPTTLLVQTGNAGDPAAAADPASLAGKVLRIEQPTTVDQAPTTTAMSGMGAAGGMCVDPADGALYVTDRTPTADRLQRVTKDSQVSTVWEWPAKPGVAGCAALEGTVLVNLVNTKQTVAVRLAQGTGAVTGEPEVVRQDEHGHAWALQLSGDGNVWAATVNKTEGDAGRLDDVVFPLFPQGGGFPRSEAEIT</sequence>
<feature type="signal peptide" evidence="2">
    <location>
        <begin position="1"/>
        <end position="30"/>
    </location>
</feature>
<dbReference type="PROSITE" id="PS51257">
    <property type="entry name" value="PROKAR_LIPOPROTEIN"/>
    <property type="match status" value="1"/>
</dbReference>
<dbReference type="InterPro" id="IPR011042">
    <property type="entry name" value="6-blade_b-propeller_TolB-like"/>
</dbReference>
<dbReference type="Pfam" id="PF07995">
    <property type="entry name" value="GSDH"/>
    <property type="match status" value="1"/>
</dbReference>
<proteinExistence type="predicted"/>
<dbReference type="AlphaFoldDB" id="A0A378T914"/>
<gene>
    <name evidence="4" type="ORF">NCTC10821_00822</name>
</gene>
<accession>A0A378T914</accession>
<evidence type="ECO:0000256" key="1">
    <source>
        <dbReference type="SAM" id="MobiDB-lite"/>
    </source>
</evidence>
<keyword evidence="5" id="KW-1185">Reference proteome</keyword>
<feature type="domain" description="Glucose/Sorbosone dehydrogenase" evidence="3">
    <location>
        <begin position="91"/>
        <end position="231"/>
    </location>
</feature>
<dbReference type="SUPFAM" id="SSF101898">
    <property type="entry name" value="NHL repeat"/>
    <property type="match status" value="1"/>
</dbReference>
<dbReference type="Proteomes" id="UP000254978">
    <property type="component" value="Unassembled WGS sequence"/>
</dbReference>
<organism evidence="4 5">
    <name type="scientific">Mycolicibacterium tokaiense</name>
    <dbReference type="NCBI Taxonomy" id="39695"/>
    <lineage>
        <taxon>Bacteria</taxon>
        <taxon>Bacillati</taxon>
        <taxon>Actinomycetota</taxon>
        <taxon>Actinomycetes</taxon>
        <taxon>Mycobacteriales</taxon>
        <taxon>Mycobacteriaceae</taxon>
        <taxon>Mycolicibacterium</taxon>
    </lineage>
</organism>
<evidence type="ECO:0000313" key="4">
    <source>
        <dbReference type="EMBL" id="STZ57322.1"/>
    </source>
</evidence>
<dbReference type="OrthoDB" id="9770043at2"/>
<evidence type="ECO:0000259" key="3">
    <source>
        <dbReference type="Pfam" id="PF07995"/>
    </source>
</evidence>
<feature type="compositionally biased region" description="Pro residues" evidence="1">
    <location>
        <begin position="50"/>
        <end position="70"/>
    </location>
</feature>
<dbReference type="RefSeq" id="WP_083230666.1">
    <property type="nucleotide sequence ID" value="NZ_AP022600.1"/>
</dbReference>
<reference evidence="4 5" key="1">
    <citation type="submission" date="2018-06" db="EMBL/GenBank/DDBJ databases">
        <authorList>
            <consortium name="Pathogen Informatics"/>
            <person name="Doyle S."/>
        </authorList>
    </citation>
    <scope>NUCLEOTIDE SEQUENCE [LARGE SCALE GENOMIC DNA]</scope>
    <source>
        <strain evidence="4 5">NCTC10821</strain>
    </source>
</reference>